<dbReference type="Gene3D" id="1.10.340.30">
    <property type="entry name" value="Hypothetical protein, domain 2"/>
    <property type="match status" value="1"/>
</dbReference>
<organism evidence="7 8">
    <name type="scientific">Cytobacillus firmus</name>
    <name type="common">Bacillus firmus</name>
    <dbReference type="NCBI Taxonomy" id="1399"/>
    <lineage>
        <taxon>Bacteria</taxon>
        <taxon>Bacillati</taxon>
        <taxon>Bacillota</taxon>
        <taxon>Bacilli</taxon>
        <taxon>Bacillales</taxon>
        <taxon>Bacillaceae</taxon>
        <taxon>Cytobacillus</taxon>
    </lineage>
</organism>
<dbReference type="FunFam" id="1.10.340.30:FF:000004">
    <property type="entry name" value="DNA-3-methyladenine glycosylase II"/>
    <property type="match status" value="1"/>
</dbReference>
<keyword evidence="4" id="KW-0227">DNA damage</keyword>
<evidence type="ECO:0000256" key="1">
    <source>
        <dbReference type="ARBA" id="ARBA00000086"/>
    </source>
</evidence>
<dbReference type="AlphaFoldDB" id="A0AA46SLD2"/>
<dbReference type="InterPro" id="IPR011257">
    <property type="entry name" value="DNA_glycosylase"/>
</dbReference>
<accession>A0AA46SLD2</accession>
<dbReference type="GO" id="GO:0043916">
    <property type="term" value="F:DNA-7-methylguanine glycosylase activity"/>
    <property type="evidence" value="ECO:0007669"/>
    <property type="project" value="TreeGrafter"/>
</dbReference>
<dbReference type="InterPro" id="IPR003265">
    <property type="entry name" value="HhH-GPD_domain"/>
</dbReference>
<name>A0AA46SLD2_CYTFI</name>
<reference evidence="7" key="1">
    <citation type="submission" date="2022-10" db="EMBL/GenBank/DDBJ databases">
        <title>Mechanism of multi-heavy metal repair in Cytobacillus Firmus M7.</title>
        <authorList>
            <person name="Li X."/>
            <person name="Yu C."/>
        </authorList>
    </citation>
    <scope>NUCLEOTIDE SEQUENCE</scope>
    <source>
        <strain evidence="7">M7</strain>
    </source>
</reference>
<dbReference type="GO" id="GO:0032131">
    <property type="term" value="F:alkylated DNA binding"/>
    <property type="evidence" value="ECO:0007669"/>
    <property type="project" value="TreeGrafter"/>
</dbReference>
<dbReference type="SMART" id="SM00478">
    <property type="entry name" value="ENDO3c"/>
    <property type="match status" value="1"/>
</dbReference>
<dbReference type="GO" id="GO:0006285">
    <property type="term" value="P:base-excision repair, AP site formation"/>
    <property type="evidence" value="ECO:0007669"/>
    <property type="project" value="TreeGrafter"/>
</dbReference>
<dbReference type="PANTHER" id="PTHR43003">
    <property type="entry name" value="DNA-3-METHYLADENINE GLYCOSYLASE"/>
    <property type="match status" value="1"/>
</dbReference>
<dbReference type="EMBL" id="CP107027">
    <property type="protein sequence ID" value="UYG97134.1"/>
    <property type="molecule type" value="Genomic_DNA"/>
</dbReference>
<dbReference type="GO" id="GO:0008725">
    <property type="term" value="F:DNA-3-methyladenine glycosylase activity"/>
    <property type="evidence" value="ECO:0007669"/>
    <property type="project" value="TreeGrafter"/>
</dbReference>
<evidence type="ECO:0000256" key="5">
    <source>
        <dbReference type="ARBA" id="ARBA00023204"/>
    </source>
</evidence>
<dbReference type="GO" id="GO:0006307">
    <property type="term" value="P:DNA alkylation repair"/>
    <property type="evidence" value="ECO:0007669"/>
    <property type="project" value="TreeGrafter"/>
</dbReference>
<feature type="domain" description="HhH-GPD" evidence="6">
    <location>
        <begin position="133"/>
        <end position="293"/>
    </location>
</feature>
<dbReference type="PANTHER" id="PTHR43003:SF5">
    <property type="entry name" value="DNA-3-METHYLADENINE GLYCOSYLASE"/>
    <property type="match status" value="1"/>
</dbReference>
<dbReference type="GO" id="GO:0005737">
    <property type="term" value="C:cytoplasm"/>
    <property type="evidence" value="ECO:0007669"/>
    <property type="project" value="TreeGrafter"/>
</dbReference>
<dbReference type="EC" id="3.2.2.21" evidence="3"/>
<dbReference type="Gene3D" id="1.10.1670.40">
    <property type="match status" value="1"/>
</dbReference>
<dbReference type="InterPro" id="IPR051912">
    <property type="entry name" value="Alkylbase_DNA_Glycosylase/TA"/>
</dbReference>
<evidence type="ECO:0000259" key="6">
    <source>
        <dbReference type="SMART" id="SM00478"/>
    </source>
</evidence>
<dbReference type="Pfam" id="PF00730">
    <property type="entry name" value="HhH-GPD"/>
    <property type="match status" value="1"/>
</dbReference>
<dbReference type="GO" id="GO:0032993">
    <property type="term" value="C:protein-DNA complex"/>
    <property type="evidence" value="ECO:0007669"/>
    <property type="project" value="TreeGrafter"/>
</dbReference>
<keyword evidence="5" id="KW-0234">DNA repair</keyword>
<sequence length="293" mass="33832">MIKDGFFLEKIQVEGPYNFDLVLDRLSNDPLNQVNIEERSVRVPMMLKRQPVVAEVKAIGTTEQPEFLISGTDGLLKEKAAERLSEIFQWHLPLETIHRHFQNTELQPIFEAHYGTPIVLDFDPYGCILKCIIHQQLNLAFAHTLTERFVKTYGFEQNGVWFYPLPEKVAELKVEDLRELQFSGRKAEYVIGIAKETAAGNINFDELKNLSDEEIYDKLIKLRGVGPWTVQNFLMFGLGRPNLFPAADIGIQNALKKLYKLEAKPTLEEMETFSKSWNPYLSYASLYLWRSIE</sequence>
<evidence type="ECO:0000256" key="3">
    <source>
        <dbReference type="ARBA" id="ARBA00012000"/>
    </source>
</evidence>
<comment type="similarity">
    <text evidence="2">Belongs to the alkylbase DNA glycosidase AlkA family.</text>
</comment>
<dbReference type="RefSeq" id="WP_263599868.1">
    <property type="nucleotide sequence ID" value="NZ_CP107027.1"/>
</dbReference>
<evidence type="ECO:0000313" key="7">
    <source>
        <dbReference type="EMBL" id="UYG97134.1"/>
    </source>
</evidence>
<gene>
    <name evidence="7" type="ORF">OD459_09025</name>
</gene>
<dbReference type="Proteomes" id="UP001163104">
    <property type="component" value="Chromosome"/>
</dbReference>
<evidence type="ECO:0000256" key="4">
    <source>
        <dbReference type="ARBA" id="ARBA00022763"/>
    </source>
</evidence>
<evidence type="ECO:0000256" key="2">
    <source>
        <dbReference type="ARBA" id="ARBA00010817"/>
    </source>
</evidence>
<protein>
    <recommendedName>
        <fullName evidence="3">DNA-3-methyladenine glycosylase II</fullName>
        <ecNumber evidence="3">3.2.2.21</ecNumber>
    </recommendedName>
</protein>
<dbReference type="CDD" id="cd00056">
    <property type="entry name" value="ENDO3c"/>
    <property type="match status" value="1"/>
</dbReference>
<dbReference type="SUPFAM" id="SSF48150">
    <property type="entry name" value="DNA-glycosylase"/>
    <property type="match status" value="1"/>
</dbReference>
<proteinExistence type="inferred from homology"/>
<evidence type="ECO:0000313" key="8">
    <source>
        <dbReference type="Proteomes" id="UP001163104"/>
    </source>
</evidence>
<comment type="catalytic activity">
    <reaction evidence="1">
        <text>Hydrolysis of alkylated DNA, releasing 3-methyladenine, 3-methylguanine, 7-methylguanine and 7-methyladenine.</text>
        <dbReference type="EC" id="3.2.2.21"/>
    </reaction>
</comment>